<evidence type="ECO:0000256" key="5">
    <source>
        <dbReference type="ARBA" id="ARBA00023163"/>
    </source>
</evidence>
<dbReference type="Pfam" id="PF00072">
    <property type="entry name" value="Response_reg"/>
    <property type="match status" value="1"/>
</dbReference>
<dbReference type="InterPro" id="IPR058031">
    <property type="entry name" value="AAA_lid_NorR"/>
</dbReference>
<dbReference type="Pfam" id="PF25601">
    <property type="entry name" value="AAA_lid_14"/>
    <property type="match status" value="1"/>
</dbReference>
<dbReference type="InterPro" id="IPR025943">
    <property type="entry name" value="Sigma_54_int_dom_ATP-bd_2"/>
</dbReference>
<dbReference type="EMBL" id="FQXS01000003">
    <property type="protein sequence ID" value="SHH50923.1"/>
    <property type="molecule type" value="Genomic_DNA"/>
</dbReference>
<feature type="domain" description="Sigma-54 factor interaction" evidence="7">
    <location>
        <begin position="143"/>
        <end position="372"/>
    </location>
</feature>
<dbReference type="Pfam" id="PF00158">
    <property type="entry name" value="Sigma54_activat"/>
    <property type="match status" value="1"/>
</dbReference>
<dbReference type="Gene3D" id="1.10.10.60">
    <property type="entry name" value="Homeodomain-like"/>
    <property type="match status" value="1"/>
</dbReference>
<evidence type="ECO:0000256" key="4">
    <source>
        <dbReference type="ARBA" id="ARBA00023125"/>
    </source>
</evidence>
<dbReference type="Gene3D" id="3.40.50.300">
    <property type="entry name" value="P-loop containing nucleotide triphosphate hydrolases"/>
    <property type="match status" value="1"/>
</dbReference>
<dbReference type="SMART" id="SM00448">
    <property type="entry name" value="REC"/>
    <property type="match status" value="1"/>
</dbReference>
<dbReference type="GO" id="GO:0000160">
    <property type="term" value="P:phosphorelay signal transduction system"/>
    <property type="evidence" value="ECO:0007669"/>
    <property type="project" value="InterPro"/>
</dbReference>
<dbReference type="InterPro" id="IPR011006">
    <property type="entry name" value="CheY-like_superfamily"/>
</dbReference>
<keyword evidence="3" id="KW-0805">Transcription regulation</keyword>
<evidence type="ECO:0000256" key="6">
    <source>
        <dbReference type="PROSITE-ProRule" id="PRU00169"/>
    </source>
</evidence>
<proteinExistence type="predicted"/>
<dbReference type="SUPFAM" id="SSF52172">
    <property type="entry name" value="CheY-like"/>
    <property type="match status" value="1"/>
</dbReference>
<evidence type="ECO:0000259" key="7">
    <source>
        <dbReference type="PROSITE" id="PS50045"/>
    </source>
</evidence>
<dbReference type="InterPro" id="IPR027417">
    <property type="entry name" value="P-loop_NTPase"/>
</dbReference>
<dbReference type="GO" id="GO:0005524">
    <property type="term" value="F:ATP binding"/>
    <property type="evidence" value="ECO:0007669"/>
    <property type="project" value="UniProtKB-KW"/>
</dbReference>
<evidence type="ECO:0000259" key="8">
    <source>
        <dbReference type="PROSITE" id="PS50110"/>
    </source>
</evidence>
<dbReference type="PANTHER" id="PTHR32071">
    <property type="entry name" value="TRANSCRIPTIONAL REGULATORY PROTEIN"/>
    <property type="match status" value="1"/>
</dbReference>
<evidence type="ECO:0000313" key="9">
    <source>
        <dbReference type="EMBL" id="SHH50923.1"/>
    </source>
</evidence>
<dbReference type="GO" id="GO:0006355">
    <property type="term" value="P:regulation of DNA-templated transcription"/>
    <property type="evidence" value="ECO:0007669"/>
    <property type="project" value="InterPro"/>
</dbReference>
<evidence type="ECO:0000256" key="3">
    <source>
        <dbReference type="ARBA" id="ARBA00023015"/>
    </source>
</evidence>
<dbReference type="PROSITE" id="PS50110">
    <property type="entry name" value="RESPONSE_REGULATORY"/>
    <property type="match status" value="1"/>
</dbReference>
<keyword evidence="4" id="KW-0238">DNA-binding</keyword>
<dbReference type="SUPFAM" id="SSF52540">
    <property type="entry name" value="P-loop containing nucleoside triphosphate hydrolases"/>
    <property type="match status" value="1"/>
</dbReference>
<feature type="modified residue" description="4-aspartylphosphate" evidence="6">
    <location>
        <position position="53"/>
    </location>
</feature>
<evidence type="ECO:0000313" key="10">
    <source>
        <dbReference type="Proteomes" id="UP000184139"/>
    </source>
</evidence>
<dbReference type="FunFam" id="3.40.50.300:FF:000006">
    <property type="entry name" value="DNA-binding transcriptional regulator NtrC"/>
    <property type="match status" value="1"/>
</dbReference>
<evidence type="ECO:0000256" key="2">
    <source>
        <dbReference type="ARBA" id="ARBA00022840"/>
    </source>
</evidence>
<protein>
    <submittedName>
        <fullName evidence="9">Two-component system, NtrC family, response regulator</fullName>
    </submittedName>
</protein>
<sequence>MKASILIIEDDRDMCDMLSVALGRRGFSAVAYQSGMSGLAAIDSGQPDVILVDINLPDINGMEVCQRVSADTPDLPVVVMTAFGNMDMAIEAIRAGAYDFITKPVDMDMLALALDRAVQYRMLHKQLTVLSRAAETAPNLDCMIGESQVMRELFQRLTKIADTGISVLITGESGAGKEVAARALHNLSRRKQQPFVAINCSTLTETLLESELFGHVKGAFTDACSDRKGLFQEADGGTLFLDEIADFPLSLQPKLLRVIEERRVRPIGTNSEYPFDVRILAATNRDIEAAVAAGEFREDLFYRLNVITAQVPPLRERGADRLLLAARFISDCSARQGKQVTGIDKAAAKKILNYSWPGNVRELRNAMEHAVALADHQLITPEDLPEKITSQHHLLESVYHPADLVSLEEMTNRYINYILGVTEGNQSLAAQILEIDRKTLYRRLNKSS</sequence>
<dbReference type="Proteomes" id="UP000184139">
    <property type="component" value="Unassembled WGS sequence"/>
</dbReference>
<dbReference type="InterPro" id="IPR002197">
    <property type="entry name" value="HTH_Fis"/>
</dbReference>
<dbReference type="InterPro" id="IPR003593">
    <property type="entry name" value="AAA+_ATPase"/>
</dbReference>
<dbReference type="PROSITE" id="PS50045">
    <property type="entry name" value="SIGMA54_INTERACT_4"/>
    <property type="match status" value="1"/>
</dbReference>
<dbReference type="SUPFAM" id="SSF46689">
    <property type="entry name" value="Homeodomain-like"/>
    <property type="match status" value="1"/>
</dbReference>
<keyword evidence="5" id="KW-0804">Transcription</keyword>
<keyword evidence="6" id="KW-0597">Phosphoprotein</keyword>
<name>A0A1M5TKP9_9BACT</name>
<dbReference type="InterPro" id="IPR001789">
    <property type="entry name" value="Sig_transdc_resp-reg_receiver"/>
</dbReference>
<evidence type="ECO:0000256" key="1">
    <source>
        <dbReference type="ARBA" id="ARBA00022741"/>
    </source>
</evidence>
<organism evidence="9 10">
    <name type="scientific">Desulfofustis glycolicus DSM 9705</name>
    <dbReference type="NCBI Taxonomy" id="1121409"/>
    <lineage>
        <taxon>Bacteria</taxon>
        <taxon>Pseudomonadati</taxon>
        <taxon>Thermodesulfobacteriota</taxon>
        <taxon>Desulfobulbia</taxon>
        <taxon>Desulfobulbales</taxon>
        <taxon>Desulfocapsaceae</taxon>
        <taxon>Desulfofustis</taxon>
    </lineage>
</organism>
<dbReference type="AlphaFoldDB" id="A0A1M5TKP9"/>
<dbReference type="STRING" id="1121409.SAMN02745124_00757"/>
<accession>A0A1M5TKP9</accession>
<dbReference type="RefSeq" id="WP_073373496.1">
    <property type="nucleotide sequence ID" value="NZ_FQXS01000003.1"/>
</dbReference>
<feature type="domain" description="Response regulatory" evidence="8">
    <location>
        <begin position="4"/>
        <end position="118"/>
    </location>
</feature>
<dbReference type="Pfam" id="PF02954">
    <property type="entry name" value="HTH_8"/>
    <property type="match status" value="1"/>
</dbReference>
<keyword evidence="1" id="KW-0547">Nucleotide-binding</keyword>
<dbReference type="OrthoDB" id="9763792at2"/>
<dbReference type="PROSITE" id="PS00688">
    <property type="entry name" value="SIGMA54_INTERACT_3"/>
    <property type="match status" value="1"/>
</dbReference>
<dbReference type="CDD" id="cd00009">
    <property type="entry name" value="AAA"/>
    <property type="match status" value="1"/>
</dbReference>
<dbReference type="Gene3D" id="3.40.50.2300">
    <property type="match status" value="1"/>
</dbReference>
<dbReference type="Gene3D" id="1.10.8.60">
    <property type="match status" value="1"/>
</dbReference>
<dbReference type="InterPro" id="IPR002078">
    <property type="entry name" value="Sigma_54_int"/>
</dbReference>
<dbReference type="GO" id="GO:0043565">
    <property type="term" value="F:sequence-specific DNA binding"/>
    <property type="evidence" value="ECO:0007669"/>
    <property type="project" value="InterPro"/>
</dbReference>
<reference evidence="9 10" key="1">
    <citation type="submission" date="2016-11" db="EMBL/GenBank/DDBJ databases">
        <authorList>
            <person name="Jaros S."/>
            <person name="Januszkiewicz K."/>
            <person name="Wedrychowicz H."/>
        </authorList>
    </citation>
    <scope>NUCLEOTIDE SEQUENCE [LARGE SCALE GENOMIC DNA]</scope>
    <source>
        <strain evidence="9 10">DSM 9705</strain>
    </source>
</reference>
<keyword evidence="10" id="KW-1185">Reference proteome</keyword>
<dbReference type="SMART" id="SM00382">
    <property type="entry name" value="AAA"/>
    <property type="match status" value="1"/>
</dbReference>
<keyword evidence="2" id="KW-0067">ATP-binding</keyword>
<dbReference type="InterPro" id="IPR009057">
    <property type="entry name" value="Homeodomain-like_sf"/>
</dbReference>
<gene>
    <name evidence="9" type="ORF">SAMN02745124_00757</name>
</gene>
<dbReference type="PROSITE" id="PS00676">
    <property type="entry name" value="SIGMA54_INTERACT_2"/>
    <property type="match status" value="1"/>
</dbReference>
<dbReference type="InterPro" id="IPR025944">
    <property type="entry name" value="Sigma_54_int_dom_CS"/>
</dbReference>